<gene>
    <name evidence="2" type="ORF">CRV08_08695</name>
</gene>
<dbReference type="EMBL" id="PDKJ01000006">
    <property type="protein sequence ID" value="RXJ68319.1"/>
    <property type="molecule type" value="Genomic_DNA"/>
</dbReference>
<dbReference type="Proteomes" id="UP000290172">
    <property type="component" value="Unassembled WGS sequence"/>
</dbReference>
<proteinExistence type="predicted"/>
<dbReference type="AlphaFoldDB" id="A0A4Q0YGY2"/>
<name>A0A4Q0YGY2_9BACT</name>
<feature type="transmembrane region" description="Helical" evidence="1">
    <location>
        <begin position="19"/>
        <end position="38"/>
    </location>
</feature>
<accession>A0A4Q0YGY2</accession>
<keyword evidence="1" id="KW-1133">Transmembrane helix</keyword>
<sequence length="159" mass="18936">MGNIIMSINYNNLLKELCIILFIGIIVYIFNIFIFILLPNSSVEEEKKFDFAFVKRDYDYKRAFFSQKEMDKVKIDTLKQDYVLLSKIKLNALYSIDKNRAWIVVEEKASGKTTILSVNEEYKGYLLKEVYKTFAIFEKNSKLYKLNMKEEKLKYEVKE</sequence>
<keyword evidence="1" id="KW-0812">Transmembrane</keyword>
<evidence type="ECO:0000256" key="1">
    <source>
        <dbReference type="SAM" id="Phobius"/>
    </source>
</evidence>
<evidence type="ECO:0000313" key="2">
    <source>
        <dbReference type="EMBL" id="RXJ68319.1"/>
    </source>
</evidence>
<protein>
    <submittedName>
        <fullName evidence="2">Uncharacterized protein</fullName>
    </submittedName>
</protein>
<organism evidence="2 3">
    <name type="scientific">Halarcobacter ebronensis</name>
    <dbReference type="NCBI Taxonomy" id="1462615"/>
    <lineage>
        <taxon>Bacteria</taxon>
        <taxon>Pseudomonadati</taxon>
        <taxon>Campylobacterota</taxon>
        <taxon>Epsilonproteobacteria</taxon>
        <taxon>Campylobacterales</taxon>
        <taxon>Arcobacteraceae</taxon>
        <taxon>Halarcobacter</taxon>
    </lineage>
</organism>
<comment type="caution">
    <text evidence="2">The sequence shown here is derived from an EMBL/GenBank/DDBJ whole genome shotgun (WGS) entry which is preliminary data.</text>
</comment>
<evidence type="ECO:0000313" key="3">
    <source>
        <dbReference type="Proteomes" id="UP000290172"/>
    </source>
</evidence>
<reference evidence="2 3" key="1">
    <citation type="submission" date="2017-10" db="EMBL/GenBank/DDBJ databases">
        <title>Genomics of the genus Arcobacter.</title>
        <authorList>
            <person name="Perez-Cataluna A."/>
            <person name="Figueras M.J."/>
        </authorList>
    </citation>
    <scope>NUCLEOTIDE SEQUENCE [LARGE SCALE GENOMIC DNA]</scope>
    <source>
        <strain evidence="2 3">CECT 8993</strain>
    </source>
</reference>
<keyword evidence="1" id="KW-0472">Membrane</keyword>